<evidence type="ECO:0000259" key="6">
    <source>
        <dbReference type="Pfam" id="PF01957"/>
    </source>
</evidence>
<evidence type="ECO:0000256" key="5">
    <source>
        <dbReference type="SAM" id="Phobius"/>
    </source>
</evidence>
<reference evidence="7" key="1">
    <citation type="submission" date="2023-05" db="EMBL/GenBank/DDBJ databases">
        <authorList>
            <person name="Du J."/>
        </authorList>
    </citation>
    <scope>NUCLEOTIDE SEQUENCE</scope>
    <source>
        <strain evidence="7">UMB1064</strain>
    </source>
</reference>
<evidence type="ECO:0000256" key="2">
    <source>
        <dbReference type="ARBA" id="ARBA00022692"/>
    </source>
</evidence>
<dbReference type="RefSeq" id="WP_070852223.1">
    <property type="nucleotide sequence ID" value="NZ_JASOMP010000001.1"/>
</dbReference>
<gene>
    <name evidence="7" type="ORF">QP460_002320</name>
</gene>
<dbReference type="InterPro" id="IPR002810">
    <property type="entry name" value="NfeD-like_C"/>
</dbReference>
<dbReference type="SUPFAM" id="SSF141322">
    <property type="entry name" value="NfeD domain-like"/>
    <property type="match status" value="1"/>
</dbReference>
<feature type="domain" description="NfeD-like C-terminal" evidence="6">
    <location>
        <begin position="85"/>
        <end position="143"/>
    </location>
</feature>
<organism evidence="7 8">
    <name type="scientific">Corynebacterium amycolatum</name>
    <dbReference type="NCBI Taxonomy" id="43765"/>
    <lineage>
        <taxon>Bacteria</taxon>
        <taxon>Bacillati</taxon>
        <taxon>Actinomycetota</taxon>
        <taxon>Actinomycetes</taxon>
        <taxon>Mycobacteriales</taxon>
        <taxon>Corynebacteriaceae</taxon>
        <taxon>Corynebacterium</taxon>
    </lineage>
</organism>
<keyword evidence="4 5" id="KW-0472">Membrane</keyword>
<evidence type="ECO:0000256" key="3">
    <source>
        <dbReference type="ARBA" id="ARBA00022989"/>
    </source>
</evidence>
<comment type="caution">
    <text evidence="7">The sequence shown here is derived from an EMBL/GenBank/DDBJ whole genome shotgun (WGS) entry which is preliminary data.</text>
</comment>
<comment type="subcellular location">
    <subcellularLocation>
        <location evidence="1">Membrane</location>
        <topology evidence="1">Multi-pass membrane protein</topology>
    </subcellularLocation>
</comment>
<dbReference type="PANTHER" id="PTHR33507:SF3">
    <property type="entry name" value="INNER MEMBRANE PROTEIN YBBJ"/>
    <property type="match status" value="1"/>
</dbReference>
<evidence type="ECO:0000256" key="1">
    <source>
        <dbReference type="ARBA" id="ARBA00004141"/>
    </source>
</evidence>
<keyword evidence="3 5" id="KW-1133">Transmembrane helix</keyword>
<dbReference type="Pfam" id="PF01957">
    <property type="entry name" value="NfeD"/>
    <property type="match status" value="1"/>
</dbReference>
<sequence>MISLLWLGASLLLVLGELAVGDLALLMLGGGALAASGASQLGAPLWLSVVIFAVVSAALVLTVRPVLRRKMAKPDKSAELESRPELLAGRHAEVIEPVSSSAGLIKVNGELWSARSLLTAQTFDAKERVTIVEISGNTAVVDKLL</sequence>
<proteinExistence type="predicted"/>
<dbReference type="InterPro" id="IPR012340">
    <property type="entry name" value="NA-bd_OB-fold"/>
</dbReference>
<dbReference type="Gene3D" id="2.40.50.140">
    <property type="entry name" value="Nucleic acid-binding proteins"/>
    <property type="match status" value="1"/>
</dbReference>
<protein>
    <submittedName>
        <fullName evidence="7">NfeD family protein</fullName>
    </submittedName>
</protein>
<dbReference type="AlphaFoldDB" id="A0AAW9SQW2"/>
<dbReference type="Proteomes" id="UP001223646">
    <property type="component" value="Unassembled WGS sequence"/>
</dbReference>
<dbReference type="EMBL" id="JASOOY020000008">
    <property type="protein sequence ID" value="MEO3716428.1"/>
    <property type="molecule type" value="Genomic_DNA"/>
</dbReference>
<evidence type="ECO:0000256" key="4">
    <source>
        <dbReference type="ARBA" id="ARBA00023136"/>
    </source>
</evidence>
<keyword evidence="2 5" id="KW-0812">Transmembrane</keyword>
<dbReference type="GO" id="GO:0005886">
    <property type="term" value="C:plasma membrane"/>
    <property type="evidence" value="ECO:0007669"/>
    <property type="project" value="TreeGrafter"/>
</dbReference>
<feature type="transmembrane region" description="Helical" evidence="5">
    <location>
        <begin position="44"/>
        <end position="67"/>
    </location>
</feature>
<accession>A0AAW9SQW2</accession>
<name>A0AAW9SQW2_CORAY</name>
<dbReference type="PANTHER" id="PTHR33507">
    <property type="entry name" value="INNER MEMBRANE PROTEIN YBBJ"/>
    <property type="match status" value="1"/>
</dbReference>
<reference evidence="7" key="2">
    <citation type="submission" date="2024-05" db="EMBL/GenBank/DDBJ databases">
        <authorList>
            <person name="Wolfe A."/>
        </authorList>
    </citation>
    <scope>NUCLEOTIDE SEQUENCE</scope>
    <source>
        <strain evidence="7">UMB1064</strain>
    </source>
</reference>
<evidence type="ECO:0000313" key="7">
    <source>
        <dbReference type="EMBL" id="MEO3716428.1"/>
    </source>
</evidence>
<dbReference type="InterPro" id="IPR052165">
    <property type="entry name" value="Membrane_assoc_protease"/>
</dbReference>
<evidence type="ECO:0000313" key="8">
    <source>
        <dbReference type="Proteomes" id="UP001223646"/>
    </source>
</evidence>